<dbReference type="Gene3D" id="2.120.10.70">
    <property type="entry name" value="Fucose-specific lectin"/>
    <property type="match status" value="1"/>
</dbReference>
<reference evidence="1 2" key="1">
    <citation type="submission" date="2016-11" db="EMBL/GenBank/DDBJ databases">
        <authorList>
            <person name="Jaros S."/>
            <person name="Januszkiewicz K."/>
            <person name="Wedrychowicz H."/>
        </authorList>
    </citation>
    <scope>NUCLEOTIDE SEQUENCE [LARGE SCALE GENOMIC DNA]</scope>
    <source>
        <strain evidence="1 2">DSM 24574</strain>
    </source>
</reference>
<name>A0A1M5VA86_9BACT</name>
<accession>A0A1M5VA86</accession>
<gene>
    <name evidence="1" type="ORF">SAMN04488109_4954</name>
</gene>
<dbReference type="STRING" id="947013.SAMN04488109_4954"/>
<dbReference type="RefSeq" id="WP_143165075.1">
    <property type="nucleotide sequence ID" value="NZ_FQWQ01000004.1"/>
</dbReference>
<dbReference type="EMBL" id="FQWQ01000004">
    <property type="protein sequence ID" value="SHH72116.1"/>
    <property type="molecule type" value="Genomic_DNA"/>
</dbReference>
<dbReference type="Proteomes" id="UP000184212">
    <property type="component" value="Unassembled WGS sequence"/>
</dbReference>
<proteinExistence type="predicted"/>
<dbReference type="SUPFAM" id="SSF89372">
    <property type="entry name" value="Fucose-specific lectin"/>
    <property type="match status" value="2"/>
</dbReference>
<organism evidence="1 2">
    <name type="scientific">Chryseolinea serpens</name>
    <dbReference type="NCBI Taxonomy" id="947013"/>
    <lineage>
        <taxon>Bacteria</taxon>
        <taxon>Pseudomonadati</taxon>
        <taxon>Bacteroidota</taxon>
        <taxon>Cytophagia</taxon>
        <taxon>Cytophagales</taxon>
        <taxon>Fulvivirgaceae</taxon>
        <taxon>Chryseolinea</taxon>
    </lineage>
</organism>
<evidence type="ECO:0000313" key="1">
    <source>
        <dbReference type="EMBL" id="SHH72116.1"/>
    </source>
</evidence>
<sequence length="1657" mass="188270">MGDDHQQNDETLSELQKEMEKRKYWFYECQLRRLNMSSFRDILANSTDALLNLITDPNRQTEKVYLDSQQPVWTDEEKQQRDLFHQLFIGNLGDWLDHKKPEKLAGKLAGMKERLEQSKFGSASEDLGELNQYGRKEQSKDDNNLPHILSRTAITAQRPWLIPEVFHYPNVEIKTVEDWVTNAEQFVSNYEAELMQYLGESPSAKPAFSDEKITSYREEMQQHIVQATQLPRPKGITIFYLEKLGAAPWVYKIQIATVDVQMKELWKYPHSENAKRWGYAFDASEIYLNWENSDMGLCTLMRALYLYGNLPAEWQDHALFTWRERAIAGKTYEEFVAGKITQAGDNADLVKRIQTASSHLKVLLELNAQNPCSADIRYSLVAESIYKYAILAYKFWLDEEFKAKGAKRLNDAKGDLGKEKDGEKEYWSENHYIMFASSEYLAGQLWPQDTFQPARDFLEDSEKDKGKLTGTQRKERGRARVMNWLNNKLMFGWAEYNSSGYYREHLWALLNLADFALDKDIRQKATMVIDLMFFDVMRFHHKGAIGACGGRSQFKSKNNGWEGALSDVIEIMLGSKGVFTDASSQIGFAFASSTYKVPEVLLEIGENPPATAFTDRSRVSISFEEAAKYGFQTSKKSDQKDSLDEAYRPKREKHYGPVLKVFDEITRTHRDYSRKEDDTIFWWGLSAYYNKQIVRNTFDCVEKFSLDKTGVFAGFLPFVVDFLLPFLSRVGTGALGGLALANTYFGWAPGVVLGVFSSEILGIHLEESSSDDLSIFLDGSTRSRTNIHTYKSRDIMLSTVQNFRPGQLNFQTQVVQATVSAEINVFITAFFEGLDISDLLAGAGGGLSGAPLGMSALGAVGGIIANEALAKGENPLGKGADVDGPSYWTGHWALPMVVQHENAAILAFDSHWIQRRMAECGSHAWFPKNAFELTEEKRTSAYDNDNFFLADIDDIGAKGFWMFGKLTHRTNPQTGTKEEAYIGVFSNQPPEWLNKDSDFYEDKLEDQKIKSLKVDFFANRDWYVDEKNIWIIQVGSNQDFSSFDNFKDRVSKAKIKIDDNGDMECTYHVPDGAGNSRTLKLDYGDGGKFKLNGNGYKTDFYPRFENPFIRRGLAEWGQREWVIEYRGQSLLHDFKDWNNVVRQEQVSSNEDQLNRIKALVIYLRSGDEEMEMSSVAKATVRISCGTATTDEVIAAGETEEDSDHDAEWIFFDQEMILSPDMTIDIAHTGKDKPEWKMSYTLKALLGDHALWDCAVSFPYYHFKDQIRSTGPVPFSVTQNKWSTWLVLDERSFEFYHIAEQAGYDKYYYSYVDVFAVDRDSRLWYLRLNACPRDDAQWAQVADDVKAPGSSTGFPWCSVSLRPDNLYLFLIKKDELWMLAKEAGNPSFAPWAKLPVETASHTTLFGFPAPDATRINVSLSISSKLKGMASAEFPFGVDLYITATDGNLYSVHNWFPFTDNLWRRIEVASTFHFGTPSLFEVWGNALFAVDNKQQLWAGEIDNSIRNISPDWQQLGPDNLKVSRFALASLANGCLLLVLAGDGQIWASFFTNFGASLPWERVGQPGNFTVSPLGNISCASASPDRADIFTTGNDGKIYTTFWTRNTGWEKSWTVAEKTGDIFKTSPEGKIISRARVKGQIEVFTVFNKVLWKSWAAVSS</sequence>
<dbReference type="OrthoDB" id="1029638at2"/>
<keyword evidence="2" id="KW-1185">Reference proteome</keyword>
<protein>
    <submittedName>
        <fullName evidence="1">Uncharacterized protein</fullName>
    </submittedName>
</protein>
<evidence type="ECO:0000313" key="2">
    <source>
        <dbReference type="Proteomes" id="UP000184212"/>
    </source>
</evidence>